<dbReference type="OrthoDB" id="2355426at2759"/>
<dbReference type="EMBL" id="WTPW01001825">
    <property type="protein sequence ID" value="KAF0412057.1"/>
    <property type="molecule type" value="Genomic_DNA"/>
</dbReference>
<organism evidence="2 3">
    <name type="scientific">Gigaspora margarita</name>
    <dbReference type="NCBI Taxonomy" id="4874"/>
    <lineage>
        <taxon>Eukaryota</taxon>
        <taxon>Fungi</taxon>
        <taxon>Fungi incertae sedis</taxon>
        <taxon>Mucoromycota</taxon>
        <taxon>Glomeromycotina</taxon>
        <taxon>Glomeromycetes</taxon>
        <taxon>Diversisporales</taxon>
        <taxon>Gigasporaceae</taxon>
        <taxon>Gigaspora</taxon>
    </lineage>
</organism>
<keyword evidence="1" id="KW-0732">Signal</keyword>
<evidence type="ECO:0000313" key="2">
    <source>
        <dbReference type="EMBL" id="KAF0412057.1"/>
    </source>
</evidence>
<protein>
    <submittedName>
        <fullName evidence="2">Uncharacterized protein</fullName>
    </submittedName>
</protein>
<gene>
    <name evidence="2" type="ORF">F8M41_008006</name>
</gene>
<evidence type="ECO:0000313" key="3">
    <source>
        <dbReference type="Proteomes" id="UP000439903"/>
    </source>
</evidence>
<keyword evidence="3" id="KW-1185">Reference proteome</keyword>
<feature type="chain" id="PRO_5034851853" evidence="1">
    <location>
        <begin position="21"/>
        <end position="98"/>
    </location>
</feature>
<dbReference type="Proteomes" id="UP000439903">
    <property type="component" value="Unassembled WGS sequence"/>
</dbReference>
<feature type="signal peptide" evidence="1">
    <location>
        <begin position="1"/>
        <end position="20"/>
    </location>
</feature>
<comment type="caution">
    <text evidence="2">The sequence shown here is derived from an EMBL/GenBank/DDBJ whole genome shotgun (WGS) entry which is preliminary data.</text>
</comment>
<evidence type="ECO:0000256" key="1">
    <source>
        <dbReference type="SAM" id="SignalP"/>
    </source>
</evidence>
<dbReference type="AlphaFoldDB" id="A0A8H3X442"/>
<reference evidence="2 3" key="1">
    <citation type="journal article" date="2019" name="Environ. Microbiol.">
        <title>At the nexus of three kingdoms: the genome of the mycorrhizal fungus Gigaspora margarita provides insights into plant, endobacterial and fungal interactions.</title>
        <authorList>
            <person name="Venice F."/>
            <person name="Ghignone S."/>
            <person name="Salvioli di Fossalunga A."/>
            <person name="Amselem J."/>
            <person name="Novero M."/>
            <person name="Xianan X."/>
            <person name="Sedzielewska Toro K."/>
            <person name="Morin E."/>
            <person name="Lipzen A."/>
            <person name="Grigoriev I.V."/>
            <person name="Henrissat B."/>
            <person name="Martin F.M."/>
            <person name="Bonfante P."/>
        </authorList>
    </citation>
    <scope>NUCLEOTIDE SEQUENCE [LARGE SCALE GENOMIC DNA]</scope>
    <source>
        <strain evidence="2 3">BEG34</strain>
    </source>
</reference>
<accession>A0A8H3X442</accession>
<proteinExistence type="predicted"/>
<name>A0A8H3X442_GIGMA</name>
<sequence>MVSTIFKILLILSLMTQAFAWTLTLGGKVYDGQTNQNCKAAFGDVGTQLDWTRKWFSGCCVRLYADTACKSQQIGYSCKDWKKTLSQKVKAFKVESCS</sequence>